<keyword evidence="3" id="KW-1185">Reference proteome</keyword>
<organism evidence="2">
    <name type="scientific">Salvia splendens</name>
    <name type="common">Scarlet sage</name>
    <dbReference type="NCBI Taxonomy" id="180675"/>
    <lineage>
        <taxon>Eukaryota</taxon>
        <taxon>Viridiplantae</taxon>
        <taxon>Streptophyta</taxon>
        <taxon>Embryophyta</taxon>
        <taxon>Tracheophyta</taxon>
        <taxon>Spermatophyta</taxon>
        <taxon>Magnoliopsida</taxon>
        <taxon>eudicotyledons</taxon>
        <taxon>Gunneridae</taxon>
        <taxon>Pentapetalae</taxon>
        <taxon>asterids</taxon>
        <taxon>lamiids</taxon>
        <taxon>Lamiales</taxon>
        <taxon>Lamiaceae</taxon>
        <taxon>Nepetoideae</taxon>
        <taxon>Mentheae</taxon>
        <taxon>Salviinae</taxon>
        <taxon>Salvia</taxon>
        <taxon>Salvia subgen. Calosphace</taxon>
        <taxon>core Calosphace</taxon>
    </lineage>
</organism>
<gene>
    <name evidence="2" type="ORF">SASPL_143121</name>
</gene>
<comment type="caution">
    <text evidence="2">The sequence shown here is derived from an EMBL/GenBank/DDBJ whole genome shotgun (WGS) entry which is preliminary data.</text>
</comment>
<protein>
    <recommendedName>
        <fullName evidence="1">Hs1pro-1 C-terminal domain-containing protein</fullName>
    </recommendedName>
</protein>
<proteinExistence type="predicted"/>
<reference evidence="2" key="1">
    <citation type="submission" date="2018-01" db="EMBL/GenBank/DDBJ databases">
        <authorList>
            <person name="Mao J.F."/>
        </authorList>
    </citation>
    <scope>NUCLEOTIDE SEQUENCE</scope>
    <source>
        <strain evidence="2">Huo1</strain>
        <tissue evidence="2">Leaf</tissue>
    </source>
</reference>
<dbReference type="InterPro" id="IPR009743">
    <property type="entry name" value="Hs1pro-1_C"/>
</dbReference>
<evidence type="ECO:0000313" key="2">
    <source>
        <dbReference type="EMBL" id="KAG6396961.1"/>
    </source>
</evidence>
<reference evidence="2" key="2">
    <citation type="submission" date="2020-08" db="EMBL/GenBank/DDBJ databases">
        <title>Plant Genome Project.</title>
        <authorList>
            <person name="Zhang R.-G."/>
        </authorList>
    </citation>
    <scope>NUCLEOTIDE SEQUENCE</scope>
    <source>
        <strain evidence="2">Huo1</strain>
        <tissue evidence="2">Leaf</tissue>
    </source>
</reference>
<feature type="domain" description="Hs1pro-1 C-terminal" evidence="1">
    <location>
        <begin position="81"/>
        <end position="121"/>
    </location>
</feature>
<accession>A0A8X8WN83</accession>
<dbReference type="PANTHER" id="PTHR33825:SF5">
    <property type="entry name" value="TRANSMEMBRANE PROTEIN"/>
    <property type="match status" value="1"/>
</dbReference>
<dbReference type="PANTHER" id="PTHR33825">
    <property type="entry name" value="CHITINASE-LIKE PROTEIN"/>
    <property type="match status" value="1"/>
</dbReference>
<dbReference type="EMBL" id="PNBA02000016">
    <property type="protein sequence ID" value="KAG6396961.1"/>
    <property type="molecule type" value="Genomic_DNA"/>
</dbReference>
<name>A0A8X8WN83_SALSN</name>
<sequence>MRRLSRRLVAVVAAQIGFAAEALFLRQRSGGAPADPFKRAAESLEKLMDATREELPNTMAAVRLSGMEISDLTMELSDNGSDSELFCFRSRELVEVTKSSKDLRHSVPAVLEVEVEVDPSATHVPNLQPISQWKAFPPPSTEEAHEKIIQSRRLVAVVAAQIGVAAEALLLRRRSVGAPAGVCQGRDGAIRGERGAIPTLSDSIDSKIRTQMISTISDSTIPQPSSSIRNQYLRCYLMDSSSYSESTLTNGEGYVIPICNAELRPYEGLVVVLLLFQYVVCNRQGFHTVDPLDVDVSISEDVNVSDDDEKSEPSLKKSEPPLMWNADSLRSTLQPIQLQSVLQPEPLSLSSIIKSLISIPDNRKTAMVSDSSSLVASISFSSDSATLLKAFNAEKQWISFPRIATGTEKPLTSRAGIAAQKSQVAETVVSKSTPN</sequence>
<evidence type="ECO:0000259" key="1">
    <source>
        <dbReference type="Pfam" id="PF07014"/>
    </source>
</evidence>
<dbReference type="Proteomes" id="UP000298416">
    <property type="component" value="Unassembled WGS sequence"/>
</dbReference>
<evidence type="ECO:0000313" key="3">
    <source>
        <dbReference type="Proteomes" id="UP000298416"/>
    </source>
</evidence>
<dbReference type="AlphaFoldDB" id="A0A8X8WN83"/>
<dbReference type="Pfam" id="PF07014">
    <property type="entry name" value="Hs1pro-1_C"/>
    <property type="match status" value="1"/>
</dbReference>